<dbReference type="InterPro" id="IPR050879">
    <property type="entry name" value="Acyltransferase_3"/>
</dbReference>
<keyword evidence="2" id="KW-1133">Transmembrane helix</keyword>
<dbReference type="PANTHER" id="PTHR23028">
    <property type="entry name" value="ACETYLTRANSFERASE"/>
    <property type="match status" value="1"/>
</dbReference>
<feature type="transmembrane region" description="Helical" evidence="2">
    <location>
        <begin position="93"/>
        <end position="112"/>
    </location>
</feature>
<feature type="transmembrane region" description="Helical" evidence="2">
    <location>
        <begin position="324"/>
        <end position="345"/>
    </location>
</feature>
<evidence type="ECO:0000313" key="5">
    <source>
        <dbReference type="Proteomes" id="UP001560019"/>
    </source>
</evidence>
<comment type="caution">
    <text evidence="4">The sequence shown here is derived from an EMBL/GenBank/DDBJ whole genome shotgun (WGS) entry which is preliminary data.</text>
</comment>
<evidence type="ECO:0000256" key="2">
    <source>
        <dbReference type="SAM" id="Phobius"/>
    </source>
</evidence>
<feature type="transmembrane region" description="Helical" evidence="2">
    <location>
        <begin position="47"/>
        <end position="72"/>
    </location>
</feature>
<evidence type="ECO:0000259" key="3">
    <source>
        <dbReference type="Pfam" id="PF01757"/>
    </source>
</evidence>
<organism evidence="4 5">
    <name type="scientific">Rhodovulum iodosum</name>
    <dbReference type="NCBI Taxonomy" id="68291"/>
    <lineage>
        <taxon>Bacteria</taxon>
        <taxon>Pseudomonadati</taxon>
        <taxon>Pseudomonadota</taxon>
        <taxon>Alphaproteobacteria</taxon>
        <taxon>Rhodobacterales</taxon>
        <taxon>Paracoccaceae</taxon>
        <taxon>Rhodovulum</taxon>
    </lineage>
</organism>
<keyword evidence="2" id="KW-0812">Transmembrane</keyword>
<feature type="transmembrane region" description="Helical" evidence="2">
    <location>
        <begin position="299"/>
        <end position="318"/>
    </location>
</feature>
<sequence>MDEKLDKRLDSVDGVRAVAILWVALFHFAFFWSAAGKGLDLLPYDDMLAWIPLADVGHLGVSLFFIVSGLVIALSLTRSKSASQFGLRRMARLWPTFAVCATLTFLTTTVLGPEVLRRSVPEYLISLSFVPPAHVGRAFGVPGMEWLDGAYWSIWVEVRFYALAAFLYFALPWSFIRCWAVVAAGCAAVHLLGIAGVGPADALSRLLFAEHQPFFTAGIALAFLMHGQERWLARALLTVSVALALFYGWAKLDWATAGTAVPLGAVLACFVIAAVSVLRAGAIPLLRWAPMTALGRASYVYYLLHQNLGLALLAAVPLAGLASVMVMLAIQAGLIALAIFLHLNVEKPVLRWLRRRIDGPRVAAPQPPQPVRSAAAAGNPHP</sequence>
<feature type="transmembrane region" description="Helical" evidence="2">
    <location>
        <begin position="14"/>
        <end position="35"/>
    </location>
</feature>
<protein>
    <submittedName>
        <fullName evidence="4">Peptidoglycan/LPS O-acetylase OafA/YrhL</fullName>
    </submittedName>
</protein>
<name>A0ABV3XNX6_9RHOB</name>
<proteinExistence type="predicted"/>
<feature type="transmembrane region" description="Helical" evidence="2">
    <location>
        <begin position="150"/>
        <end position="171"/>
    </location>
</feature>
<feature type="transmembrane region" description="Helical" evidence="2">
    <location>
        <begin position="256"/>
        <end position="278"/>
    </location>
</feature>
<dbReference type="Proteomes" id="UP001560019">
    <property type="component" value="Unassembled WGS sequence"/>
</dbReference>
<dbReference type="RefSeq" id="WP_125403507.1">
    <property type="nucleotide sequence ID" value="NZ_JBEHHI010000001.1"/>
</dbReference>
<dbReference type="InterPro" id="IPR002656">
    <property type="entry name" value="Acyl_transf_3_dom"/>
</dbReference>
<feature type="transmembrane region" description="Helical" evidence="2">
    <location>
        <begin position="178"/>
        <end position="200"/>
    </location>
</feature>
<feature type="domain" description="Acyltransferase 3" evidence="3">
    <location>
        <begin position="10"/>
        <end position="340"/>
    </location>
</feature>
<feature type="transmembrane region" description="Helical" evidence="2">
    <location>
        <begin position="206"/>
        <end position="224"/>
    </location>
</feature>
<reference evidence="4 5" key="1">
    <citation type="submission" date="2024-06" db="EMBL/GenBank/DDBJ databases">
        <title>Genome of Rhodovulum iodosum, a marine photoferrotroph.</title>
        <authorList>
            <person name="Bianchini G."/>
            <person name="Nikeleit V."/>
            <person name="Kappler A."/>
            <person name="Bryce C."/>
            <person name="Sanchez-Baracaldo P."/>
        </authorList>
    </citation>
    <scope>NUCLEOTIDE SEQUENCE [LARGE SCALE GENOMIC DNA]</scope>
    <source>
        <strain evidence="4 5">UT/N1</strain>
    </source>
</reference>
<feature type="transmembrane region" description="Helical" evidence="2">
    <location>
        <begin position="231"/>
        <end position="250"/>
    </location>
</feature>
<keyword evidence="2" id="KW-0472">Membrane</keyword>
<gene>
    <name evidence="4" type="ORF">Ga0609869_000364</name>
</gene>
<dbReference type="PANTHER" id="PTHR23028:SF53">
    <property type="entry name" value="ACYL_TRANSF_3 DOMAIN-CONTAINING PROTEIN"/>
    <property type="match status" value="1"/>
</dbReference>
<evidence type="ECO:0000313" key="4">
    <source>
        <dbReference type="EMBL" id="MEX5727011.1"/>
    </source>
</evidence>
<accession>A0ABV3XNX6</accession>
<feature type="compositionally biased region" description="Low complexity" evidence="1">
    <location>
        <begin position="371"/>
        <end position="382"/>
    </location>
</feature>
<dbReference type="EMBL" id="JBEHHI010000001">
    <property type="protein sequence ID" value="MEX5727011.1"/>
    <property type="molecule type" value="Genomic_DNA"/>
</dbReference>
<keyword evidence="5" id="KW-1185">Reference proteome</keyword>
<feature type="region of interest" description="Disordered" evidence="1">
    <location>
        <begin position="361"/>
        <end position="382"/>
    </location>
</feature>
<dbReference type="Pfam" id="PF01757">
    <property type="entry name" value="Acyl_transf_3"/>
    <property type="match status" value="1"/>
</dbReference>
<evidence type="ECO:0000256" key="1">
    <source>
        <dbReference type="SAM" id="MobiDB-lite"/>
    </source>
</evidence>